<gene>
    <name evidence="4" type="ORF">HMF8227_00253</name>
</gene>
<dbReference type="InterPro" id="IPR000644">
    <property type="entry name" value="CBS_dom"/>
</dbReference>
<evidence type="ECO:0000313" key="4">
    <source>
        <dbReference type="EMBL" id="AWL10761.1"/>
    </source>
</evidence>
<dbReference type="Proteomes" id="UP000245728">
    <property type="component" value="Chromosome"/>
</dbReference>
<evidence type="ECO:0000256" key="1">
    <source>
        <dbReference type="ARBA" id="ARBA00023122"/>
    </source>
</evidence>
<dbReference type="RefSeq" id="WP_109338451.1">
    <property type="nucleotide sequence ID" value="NZ_CP029347.1"/>
</dbReference>
<sequence length="193" mass="21181">MKTYKHLKLVSLGTDANLLSPKKSDISLSSPALDAVTRLSSQSPYLLSQRLTVDEALQVIQHTGLSSRIVVNDLGDFVGIVSKLDLLGRKVLMVATRQQISRHDVTVADVMTRRDQLHAVSFTTLREATVGDVLATMRDEGDQHLLVVNELGALKGVIFGSQLNHLPGSSHLPYKVHNFKEIVSVVHRQDEVG</sequence>
<protein>
    <recommendedName>
        <fullName evidence="3">CBS domain-containing protein</fullName>
    </recommendedName>
</protein>
<accession>A0A2S2DZE2</accession>
<proteinExistence type="predicted"/>
<dbReference type="EMBL" id="CP029347">
    <property type="protein sequence ID" value="AWL10761.1"/>
    <property type="molecule type" value="Genomic_DNA"/>
</dbReference>
<feature type="domain" description="CBS" evidence="3">
    <location>
        <begin position="39"/>
        <end position="96"/>
    </location>
</feature>
<dbReference type="SUPFAM" id="SSF54631">
    <property type="entry name" value="CBS-domain pair"/>
    <property type="match status" value="1"/>
</dbReference>
<dbReference type="PROSITE" id="PS51371">
    <property type="entry name" value="CBS"/>
    <property type="match status" value="1"/>
</dbReference>
<dbReference type="SMART" id="SM00116">
    <property type="entry name" value="CBS"/>
    <property type="match status" value="2"/>
</dbReference>
<keyword evidence="1 2" id="KW-0129">CBS domain</keyword>
<dbReference type="InterPro" id="IPR051257">
    <property type="entry name" value="Diverse_CBS-Domain"/>
</dbReference>
<dbReference type="OrthoDB" id="5295117at2"/>
<keyword evidence="5" id="KW-1185">Reference proteome</keyword>
<reference evidence="4 5" key="1">
    <citation type="submission" date="2018-05" db="EMBL/GenBank/DDBJ databases">
        <title>Salinimonas sp. HMF8227 Genome sequencing and assembly.</title>
        <authorList>
            <person name="Kang H."/>
            <person name="Kang J."/>
            <person name="Cha I."/>
            <person name="Kim H."/>
            <person name="Joh K."/>
        </authorList>
    </citation>
    <scope>NUCLEOTIDE SEQUENCE [LARGE SCALE GENOMIC DNA]</scope>
    <source>
        <strain evidence="4 5">HMF8227</strain>
    </source>
</reference>
<dbReference type="Pfam" id="PF00571">
    <property type="entry name" value="CBS"/>
    <property type="match status" value="2"/>
</dbReference>
<evidence type="ECO:0000313" key="5">
    <source>
        <dbReference type="Proteomes" id="UP000245728"/>
    </source>
</evidence>
<name>A0A2S2DZE2_9ALTE</name>
<dbReference type="PANTHER" id="PTHR43080">
    <property type="entry name" value="CBS DOMAIN-CONTAINING PROTEIN CBSX3, MITOCHONDRIAL"/>
    <property type="match status" value="1"/>
</dbReference>
<dbReference type="InterPro" id="IPR046342">
    <property type="entry name" value="CBS_dom_sf"/>
</dbReference>
<evidence type="ECO:0000259" key="3">
    <source>
        <dbReference type="PROSITE" id="PS51371"/>
    </source>
</evidence>
<dbReference type="Gene3D" id="3.10.580.10">
    <property type="entry name" value="CBS-domain"/>
    <property type="match status" value="1"/>
</dbReference>
<dbReference type="AlphaFoldDB" id="A0A2S2DZE2"/>
<organism evidence="4 5">
    <name type="scientific">Saliniradius amylolyticus</name>
    <dbReference type="NCBI Taxonomy" id="2183582"/>
    <lineage>
        <taxon>Bacteria</taxon>
        <taxon>Pseudomonadati</taxon>
        <taxon>Pseudomonadota</taxon>
        <taxon>Gammaproteobacteria</taxon>
        <taxon>Alteromonadales</taxon>
        <taxon>Alteromonadaceae</taxon>
        <taxon>Saliniradius</taxon>
    </lineage>
</organism>
<evidence type="ECO:0000256" key="2">
    <source>
        <dbReference type="PROSITE-ProRule" id="PRU00703"/>
    </source>
</evidence>
<dbReference type="KEGG" id="salh:HMF8227_00253"/>
<dbReference type="PANTHER" id="PTHR43080:SF2">
    <property type="entry name" value="CBS DOMAIN-CONTAINING PROTEIN"/>
    <property type="match status" value="1"/>
</dbReference>